<evidence type="ECO:0000256" key="11">
    <source>
        <dbReference type="PROSITE-ProRule" id="PRU00552"/>
    </source>
</evidence>
<dbReference type="PROSITE" id="PS51195">
    <property type="entry name" value="Q_MOTIF"/>
    <property type="match status" value="1"/>
</dbReference>
<dbReference type="Pfam" id="PF00271">
    <property type="entry name" value="Helicase_C"/>
    <property type="match status" value="1"/>
</dbReference>
<dbReference type="InterPro" id="IPR057325">
    <property type="entry name" value="DeaD_dimer"/>
</dbReference>
<feature type="domain" description="DEAD-box RNA helicase Q" evidence="15">
    <location>
        <begin position="22"/>
        <end position="50"/>
    </location>
</feature>
<keyword evidence="4 12" id="KW-0378">Hydrolase</keyword>
<dbReference type="SMART" id="SM00490">
    <property type="entry name" value="HELICc"/>
    <property type="match status" value="1"/>
</dbReference>
<dbReference type="STRING" id="252246.SAMN05421799_106110"/>
<dbReference type="InterPro" id="IPR000629">
    <property type="entry name" value="RNA-helicase_DEAD-box_CS"/>
</dbReference>
<dbReference type="FunFam" id="3.40.50.300:FF:000108">
    <property type="entry name" value="ATP-dependent RNA helicase RhlE"/>
    <property type="match status" value="1"/>
</dbReference>
<dbReference type="EC" id="3.6.4.13" evidence="1"/>
<feature type="short sequence motif" description="Q motif" evidence="11">
    <location>
        <begin position="22"/>
        <end position="50"/>
    </location>
</feature>
<dbReference type="Pfam" id="PF03880">
    <property type="entry name" value="DbpA"/>
    <property type="match status" value="1"/>
</dbReference>
<dbReference type="CDD" id="cd12252">
    <property type="entry name" value="RRM_DbpA"/>
    <property type="match status" value="1"/>
</dbReference>
<dbReference type="InterPro" id="IPR012677">
    <property type="entry name" value="Nucleotide-bd_a/b_plait_sf"/>
</dbReference>
<keyword evidence="6 12" id="KW-0067">ATP-binding</keyword>
<keyword evidence="7" id="KW-0346">Stress response</keyword>
<keyword evidence="5 12" id="KW-0347">Helicase</keyword>
<dbReference type="SMART" id="SM00487">
    <property type="entry name" value="DEXDc"/>
    <property type="match status" value="1"/>
</dbReference>
<dbReference type="GO" id="GO:0005524">
    <property type="term" value="F:ATP binding"/>
    <property type="evidence" value="ECO:0007669"/>
    <property type="project" value="UniProtKB-KW"/>
</dbReference>
<dbReference type="InterPro" id="IPR005580">
    <property type="entry name" value="DbpA/CsdA_RNA-bd_dom"/>
</dbReference>
<dbReference type="Pfam" id="PF25399">
    <property type="entry name" value="DeaD_dimer"/>
    <property type="match status" value="1"/>
</dbReference>
<dbReference type="PROSITE" id="PS51192">
    <property type="entry name" value="HELICASE_ATP_BIND_1"/>
    <property type="match status" value="1"/>
</dbReference>
<dbReference type="InterPro" id="IPR014014">
    <property type="entry name" value="RNA_helicase_DEAD_Q_motif"/>
</dbReference>
<keyword evidence="2" id="KW-0963">Cytoplasm</keyword>
<evidence type="ECO:0000256" key="6">
    <source>
        <dbReference type="ARBA" id="ARBA00022840"/>
    </source>
</evidence>
<keyword evidence="17" id="KW-1185">Reference proteome</keyword>
<organism evidence="16 17">
    <name type="scientific">Alicyclobacillus vulcanalis</name>
    <dbReference type="NCBI Taxonomy" id="252246"/>
    <lineage>
        <taxon>Bacteria</taxon>
        <taxon>Bacillati</taxon>
        <taxon>Bacillota</taxon>
        <taxon>Bacilli</taxon>
        <taxon>Bacillales</taxon>
        <taxon>Alicyclobacillaceae</taxon>
        <taxon>Alicyclobacillus</taxon>
    </lineage>
</organism>
<dbReference type="AlphaFoldDB" id="A0A1N7MTJ5"/>
<dbReference type="GO" id="GO:0009409">
    <property type="term" value="P:response to cold"/>
    <property type="evidence" value="ECO:0007669"/>
    <property type="project" value="TreeGrafter"/>
</dbReference>
<dbReference type="GO" id="GO:0003724">
    <property type="term" value="F:RNA helicase activity"/>
    <property type="evidence" value="ECO:0007669"/>
    <property type="project" value="UniProtKB-EC"/>
</dbReference>
<dbReference type="InterPro" id="IPR044742">
    <property type="entry name" value="DEAD/DEAH_RhlB"/>
</dbReference>
<evidence type="ECO:0000259" key="15">
    <source>
        <dbReference type="PROSITE" id="PS51195"/>
    </source>
</evidence>
<evidence type="ECO:0000256" key="3">
    <source>
        <dbReference type="ARBA" id="ARBA00022741"/>
    </source>
</evidence>
<evidence type="ECO:0000313" key="17">
    <source>
        <dbReference type="Proteomes" id="UP000186156"/>
    </source>
</evidence>
<dbReference type="Gene3D" id="3.30.70.330">
    <property type="match status" value="1"/>
</dbReference>
<dbReference type="GO" id="GO:0033592">
    <property type="term" value="F:RNA strand annealing activity"/>
    <property type="evidence" value="ECO:0007669"/>
    <property type="project" value="TreeGrafter"/>
</dbReference>
<dbReference type="PANTHER" id="PTHR47963:SF5">
    <property type="entry name" value="DEAD-BOX ATP-DEPENDENT RNA HELICASE CSHA"/>
    <property type="match status" value="1"/>
</dbReference>
<dbReference type="Gene3D" id="3.40.50.300">
    <property type="entry name" value="P-loop containing nucleotide triphosphate hydrolases"/>
    <property type="match status" value="2"/>
</dbReference>
<dbReference type="SUPFAM" id="SSF52540">
    <property type="entry name" value="P-loop containing nucleoside triphosphate hydrolases"/>
    <property type="match status" value="1"/>
</dbReference>
<evidence type="ECO:0000256" key="5">
    <source>
        <dbReference type="ARBA" id="ARBA00022806"/>
    </source>
</evidence>
<evidence type="ECO:0000259" key="13">
    <source>
        <dbReference type="PROSITE" id="PS51192"/>
    </source>
</evidence>
<comment type="similarity">
    <text evidence="8 12">Belongs to the DEAD box helicase family.</text>
</comment>
<dbReference type="Pfam" id="PF00270">
    <property type="entry name" value="DEAD"/>
    <property type="match status" value="1"/>
</dbReference>
<dbReference type="InterPro" id="IPR001650">
    <property type="entry name" value="Helicase_C-like"/>
</dbReference>
<evidence type="ECO:0000313" key="16">
    <source>
        <dbReference type="EMBL" id="SIS89464.1"/>
    </source>
</evidence>
<dbReference type="PROSITE" id="PS51194">
    <property type="entry name" value="HELICASE_CTER"/>
    <property type="match status" value="1"/>
</dbReference>
<gene>
    <name evidence="16" type="ORF">SAMN05421799_106110</name>
</gene>
<name>A0A1N7MTJ5_9BACL</name>
<dbReference type="InterPro" id="IPR011545">
    <property type="entry name" value="DEAD/DEAH_box_helicase_dom"/>
</dbReference>
<dbReference type="GO" id="GO:0005840">
    <property type="term" value="C:ribosome"/>
    <property type="evidence" value="ECO:0007669"/>
    <property type="project" value="TreeGrafter"/>
</dbReference>
<evidence type="ECO:0000256" key="1">
    <source>
        <dbReference type="ARBA" id="ARBA00012552"/>
    </source>
</evidence>
<comment type="catalytic activity">
    <reaction evidence="9">
        <text>ATP + H2O = ADP + phosphate + H(+)</text>
        <dbReference type="Rhea" id="RHEA:13065"/>
        <dbReference type="ChEBI" id="CHEBI:15377"/>
        <dbReference type="ChEBI" id="CHEBI:15378"/>
        <dbReference type="ChEBI" id="CHEBI:30616"/>
        <dbReference type="ChEBI" id="CHEBI:43474"/>
        <dbReference type="ChEBI" id="CHEBI:456216"/>
        <dbReference type="EC" id="3.6.4.13"/>
    </reaction>
</comment>
<evidence type="ECO:0000256" key="2">
    <source>
        <dbReference type="ARBA" id="ARBA00022490"/>
    </source>
</evidence>
<dbReference type="GO" id="GO:0005829">
    <property type="term" value="C:cytosol"/>
    <property type="evidence" value="ECO:0007669"/>
    <property type="project" value="TreeGrafter"/>
</dbReference>
<keyword evidence="3 12" id="KW-0547">Nucleotide-binding</keyword>
<evidence type="ECO:0000256" key="8">
    <source>
        <dbReference type="ARBA" id="ARBA00038437"/>
    </source>
</evidence>
<dbReference type="InterPro" id="IPR014001">
    <property type="entry name" value="Helicase_ATP-bd"/>
</dbReference>
<evidence type="ECO:0000256" key="4">
    <source>
        <dbReference type="ARBA" id="ARBA00022801"/>
    </source>
</evidence>
<evidence type="ECO:0000256" key="7">
    <source>
        <dbReference type="ARBA" id="ARBA00023016"/>
    </source>
</evidence>
<proteinExistence type="inferred from homology"/>
<dbReference type="PROSITE" id="PS00039">
    <property type="entry name" value="DEAD_ATP_HELICASE"/>
    <property type="match status" value="1"/>
</dbReference>
<dbReference type="GO" id="GO:0016787">
    <property type="term" value="F:hydrolase activity"/>
    <property type="evidence" value="ECO:0007669"/>
    <property type="project" value="UniProtKB-KW"/>
</dbReference>
<dbReference type="EMBL" id="FTOO01000006">
    <property type="protein sequence ID" value="SIS89464.1"/>
    <property type="molecule type" value="Genomic_DNA"/>
</dbReference>
<evidence type="ECO:0000259" key="14">
    <source>
        <dbReference type="PROSITE" id="PS51194"/>
    </source>
</evidence>
<sequence>MEILLREQTHRQAEERKVESMSSFESFGLNRRILQAIHDMGFEEPSPIQAACIPVVLEGRDVIGQAQTGTGKTAAFGIPLVERVSTEPRVQAIVLTPTRELAIQVAGEIRKIAKYKRVRSVPIYGGQSIVHQIRALKQGVQIVIGTPGRVLDHIHRGTLSLSDVRMVVLDEADEMLDMGFIEDIEAILRETPSDRQTMLFSATFPNEVKRLALRYMREPQHITVNRGEVTVPQIDQVCYKVLERNKLDSLCRIVDSEDIQLGIIFCRTKRGVDDLVEALLARGYLADGLHGDLSQAQRDRVMRKFRKNEIELLVATDVAARGLDVDDVTHVINYDVPQDPESYVHRIGRTGRAGKRGLAITLVTPREYKLLKQIEREIKQKITVREVPSLEDVAERQAEMWRSKIVDVIREGGLAPYRAILAGLVDEYDPIDIASALLKLASAGEGTHTESDEYDFGDTGARPGMVRFFVNVGRTARMSPQDFVRAISEEAGVPGDAVGRIDMFEKFSFIEVEEESAPFVYEALRQSRINGTRVNLEPAKPRSSRR</sequence>
<protein>
    <recommendedName>
        <fullName evidence="10">ATP-dependent RNA helicase CshA</fullName>
        <ecNumber evidence="1">3.6.4.13</ecNumber>
    </recommendedName>
</protein>
<dbReference type="Proteomes" id="UP000186156">
    <property type="component" value="Unassembled WGS sequence"/>
</dbReference>
<accession>A0A1N7MTJ5</accession>
<dbReference type="InterPro" id="IPR050547">
    <property type="entry name" value="DEAD_box_RNA_helicases"/>
</dbReference>
<dbReference type="CDD" id="cd18787">
    <property type="entry name" value="SF2_C_DEAD"/>
    <property type="match status" value="1"/>
</dbReference>
<evidence type="ECO:0000256" key="12">
    <source>
        <dbReference type="RuleBase" id="RU000492"/>
    </source>
</evidence>
<dbReference type="InterPro" id="IPR027417">
    <property type="entry name" value="P-loop_NTPase"/>
</dbReference>
<dbReference type="CDD" id="cd00268">
    <property type="entry name" value="DEADc"/>
    <property type="match status" value="1"/>
</dbReference>
<evidence type="ECO:0000256" key="9">
    <source>
        <dbReference type="ARBA" id="ARBA00047984"/>
    </source>
</evidence>
<feature type="domain" description="Helicase C-terminal" evidence="14">
    <location>
        <begin position="233"/>
        <end position="394"/>
    </location>
</feature>
<feature type="domain" description="Helicase ATP-binding" evidence="13">
    <location>
        <begin position="53"/>
        <end position="222"/>
    </location>
</feature>
<evidence type="ECO:0000256" key="10">
    <source>
        <dbReference type="ARBA" id="ARBA00067932"/>
    </source>
</evidence>
<dbReference type="PANTHER" id="PTHR47963">
    <property type="entry name" value="DEAD-BOX ATP-DEPENDENT RNA HELICASE 47, MITOCHONDRIAL"/>
    <property type="match status" value="1"/>
</dbReference>
<reference evidence="17" key="1">
    <citation type="submission" date="2017-01" db="EMBL/GenBank/DDBJ databases">
        <authorList>
            <person name="Varghese N."/>
            <person name="Submissions S."/>
        </authorList>
    </citation>
    <scope>NUCLEOTIDE SEQUENCE [LARGE SCALE GENOMIC DNA]</scope>
    <source>
        <strain evidence="17">DSM 16176</strain>
    </source>
</reference>